<reference evidence="1" key="1">
    <citation type="submission" date="2020-02" db="EMBL/GenBank/DDBJ databases">
        <authorList>
            <person name="Meier V. D."/>
        </authorList>
    </citation>
    <scope>NUCLEOTIDE SEQUENCE</scope>
    <source>
        <strain evidence="1">AVDCRST_MAG84</strain>
    </source>
</reference>
<protein>
    <submittedName>
        <fullName evidence="1">Uncharacterized protein</fullName>
    </submittedName>
</protein>
<proteinExistence type="predicted"/>
<name>A0A6J4PTM7_9CYAN</name>
<dbReference type="AlphaFoldDB" id="A0A6J4PTM7"/>
<sequence>MTTKAYIPEYGISELYLNIWKFGKIDRDQFQQIQYAINSHSLRSSDERKIVSRLLYAVRRGWVSVMD</sequence>
<accession>A0A6J4PTM7</accession>
<gene>
    <name evidence="1" type="ORF">AVDCRST_MAG84-7368</name>
</gene>
<evidence type="ECO:0000313" key="1">
    <source>
        <dbReference type="EMBL" id="CAA9424199.1"/>
    </source>
</evidence>
<dbReference type="EMBL" id="CADCTZ010001840">
    <property type="protein sequence ID" value="CAA9424199.1"/>
    <property type="molecule type" value="Genomic_DNA"/>
</dbReference>
<organism evidence="1">
    <name type="scientific">uncultured Microcoleus sp</name>
    <dbReference type="NCBI Taxonomy" id="259945"/>
    <lineage>
        <taxon>Bacteria</taxon>
        <taxon>Bacillati</taxon>
        <taxon>Cyanobacteriota</taxon>
        <taxon>Cyanophyceae</taxon>
        <taxon>Oscillatoriophycideae</taxon>
        <taxon>Oscillatoriales</taxon>
        <taxon>Microcoleaceae</taxon>
        <taxon>Microcoleus</taxon>
        <taxon>environmental samples</taxon>
    </lineage>
</organism>